<feature type="transmembrane region" description="Helical" evidence="1">
    <location>
        <begin position="25"/>
        <end position="47"/>
    </location>
</feature>
<dbReference type="RefSeq" id="WP_025293715.1">
    <property type="nucleotide sequence ID" value="NZ_CP006644.1"/>
</dbReference>
<sequence length="171" mass="18503">MTTPALIAPAVSSYPPSFAGDPVTFGWALFSLITITSLSTAIILEVIRRWWGSGVTINEPLGIVMAGLVSLLATIWLGAIGDVAFLLAWGEVAPDTMARILDFDRMCDASTSPAFGVFCFLLIRGQYLVHFQLTSPTALQGDLWPTWPMVRRQMLSIAVLLFIAVGVTLSK</sequence>
<dbReference type="KEGG" id="ssan:NX02_19440"/>
<keyword evidence="4" id="KW-1185">Reference proteome</keyword>
<keyword evidence="1" id="KW-0472">Membrane</keyword>
<keyword evidence="1" id="KW-0812">Transmembrane</keyword>
<evidence type="ECO:0000313" key="4">
    <source>
        <dbReference type="Proteomes" id="UP000018851"/>
    </source>
</evidence>
<dbReference type="Proteomes" id="UP000018851">
    <property type="component" value="Chromosome"/>
</dbReference>
<evidence type="ECO:0000313" key="3">
    <source>
        <dbReference type="EMBL" id="AHE57442.1"/>
    </source>
</evidence>
<dbReference type="PATRIC" id="fig|1123269.5.peg.3804"/>
<feature type="transmembrane region" description="Helical" evidence="1">
    <location>
        <begin position="153"/>
        <end position="170"/>
    </location>
</feature>
<dbReference type="HOGENOM" id="CLU_1561897_0_0_5"/>
<dbReference type="KEGG" id="ssan:NX02_29390"/>
<dbReference type="AlphaFoldDB" id="W0AH00"/>
<dbReference type="eggNOG" id="ENOG5032I0R">
    <property type="taxonomic scope" value="Bacteria"/>
</dbReference>
<feature type="transmembrane region" description="Helical" evidence="1">
    <location>
        <begin position="68"/>
        <end position="89"/>
    </location>
</feature>
<proteinExistence type="predicted"/>
<name>W0AH00_9SPHN</name>
<evidence type="ECO:0000256" key="1">
    <source>
        <dbReference type="SAM" id="Phobius"/>
    </source>
</evidence>
<gene>
    <name evidence="2" type="ORF">NX02_19440</name>
    <name evidence="3" type="ORF">NX02_29390</name>
</gene>
<dbReference type="EMBL" id="CP006644">
    <property type="protein sequence ID" value="AHE55548.1"/>
    <property type="molecule type" value="Genomic_DNA"/>
</dbReference>
<protein>
    <submittedName>
        <fullName evidence="2">Uncharacterized protein</fullName>
    </submittedName>
</protein>
<evidence type="ECO:0000313" key="2">
    <source>
        <dbReference type="EMBL" id="AHE55548.1"/>
    </source>
</evidence>
<keyword evidence="1" id="KW-1133">Transmembrane helix</keyword>
<dbReference type="EMBL" id="CP006644">
    <property type="protein sequence ID" value="AHE57442.1"/>
    <property type="molecule type" value="Genomic_DNA"/>
</dbReference>
<reference evidence="2 4" key="1">
    <citation type="submission" date="2013-07" db="EMBL/GenBank/DDBJ databases">
        <title>Completed genome of Sphingomonas sanxanigenens NX02.</title>
        <authorList>
            <person name="Ma T."/>
            <person name="Huang H."/>
            <person name="Wu M."/>
            <person name="Li X."/>
            <person name="Li G."/>
        </authorList>
    </citation>
    <scope>NUCLEOTIDE SEQUENCE [LARGE SCALE GENOMIC DNA]</scope>
    <source>
        <strain evidence="2 4">NX02</strain>
    </source>
</reference>
<accession>W0AH00</accession>
<organism evidence="2 4">
    <name type="scientific">Sphingomonas sanxanigenens DSM 19645 = NX02</name>
    <dbReference type="NCBI Taxonomy" id="1123269"/>
    <lineage>
        <taxon>Bacteria</taxon>
        <taxon>Pseudomonadati</taxon>
        <taxon>Pseudomonadota</taxon>
        <taxon>Alphaproteobacteria</taxon>
        <taxon>Sphingomonadales</taxon>
        <taxon>Sphingomonadaceae</taxon>
        <taxon>Sphingomonas</taxon>
    </lineage>
</organism>
<dbReference type="STRING" id="1123269.NX02_19440"/>
<dbReference type="OrthoDB" id="7470108at2"/>